<evidence type="ECO:0000313" key="3">
    <source>
        <dbReference type="Proteomes" id="UP001165121"/>
    </source>
</evidence>
<organism evidence="2 3">
    <name type="scientific">Phytophthora fragariaefolia</name>
    <dbReference type="NCBI Taxonomy" id="1490495"/>
    <lineage>
        <taxon>Eukaryota</taxon>
        <taxon>Sar</taxon>
        <taxon>Stramenopiles</taxon>
        <taxon>Oomycota</taxon>
        <taxon>Peronosporomycetes</taxon>
        <taxon>Peronosporales</taxon>
        <taxon>Peronosporaceae</taxon>
        <taxon>Phytophthora</taxon>
    </lineage>
</organism>
<protein>
    <submittedName>
        <fullName evidence="2">Unnamed protein product</fullName>
    </submittedName>
</protein>
<keyword evidence="3" id="KW-1185">Reference proteome</keyword>
<dbReference type="Proteomes" id="UP001165121">
    <property type="component" value="Unassembled WGS sequence"/>
</dbReference>
<dbReference type="EMBL" id="BSXT01003002">
    <property type="protein sequence ID" value="GMF52018.1"/>
    <property type="molecule type" value="Genomic_DNA"/>
</dbReference>
<proteinExistence type="predicted"/>
<dbReference type="OrthoDB" id="144399at2759"/>
<feature type="region of interest" description="Disordered" evidence="1">
    <location>
        <begin position="210"/>
        <end position="231"/>
    </location>
</feature>
<reference evidence="2" key="1">
    <citation type="submission" date="2023-04" db="EMBL/GenBank/DDBJ databases">
        <title>Phytophthora fragariaefolia NBRC 109709.</title>
        <authorList>
            <person name="Ichikawa N."/>
            <person name="Sato H."/>
            <person name="Tonouchi N."/>
        </authorList>
    </citation>
    <scope>NUCLEOTIDE SEQUENCE</scope>
    <source>
        <strain evidence="2">NBRC 109709</strain>
    </source>
</reference>
<comment type="caution">
    <text evidence="2">The sequence shown here is derived from an EMBL/GenBank/DDBJ whole genome shotgun (WGS) entry which is preliminary data.</text>
</comment>
<feature type="compositionally biased region" description="Basic and acidic residues" evidence="1">
    <location>
        <begin position="47"/>
        <end position="71"/>
    </location>
</feature>
<gene>
    <name evidence="2" type="ORF">Pfra01_002122000</name>
</gene>
<dbReference type="AlphaFoldDB" id="A0A9W6Y317"/>
<feature type="region of interest" description="Disordered" evidence="1">
    <location>
        <begin position="124"/>
        <end position="146"/>
    </location>
</feature>
<sequence>MEKKDLSPELQSLAAPAIEAECISAFVGEREWPNDGNDICVNTTETEQERGARLGGGERNKENQEEVKEDGLDNWISRARQDEKPRRELAKEVQLLPGERLGWWSEQKFDRRVRMRTLVNGADTDDAWKSKEPQKGGPRQLAEPPSRSVWAGNEFTFSNCGSWITHYAGVDVVLGTDFMIPAGIRLDLFQANVKLPDEVVIPLIKTMGMLDEPDAPQTKEGPTESSAIPGR</sequence>
<accession>A0A9W6Y317</accession>
<name>A0A9W6Y317_9STRA</name>
<evidence type="ECO:0000313" key="2">
    <source>
        <dbReference type="EMBL" id="GMF52018.1"/>
    </source>
</evidence>
<evidence type="ECO:0000256" key="1">
    <source>
        <dbReference type="SAM" id="MobiDB-lite"/>
    </source>
</evidence>
<feature type="region of interest" description="Disordered" evidence="1">
    <location>
        <begin position="44"/>
        <end position="79"/>
    </location>
</feature>